<feature type="region of interest" description="Disordered" evidence="1">
    <location>
        <begin position="1"/>
        <end position="69"/>
    </location>
</feature>
<proteinExistence type="predicted"/>
<feature type="compositionally biased region" description="Polar residues" evidence="1">
    <location>
        <begin position="19"/>
        <end position="45"/>
    </location>
</feature>
<gene>
    <name evidence="2" type="ORF">MVEN_00092400</name>
</gene>
<organism evidence="2 3">
    <name type="scientific">Mycena venus</name>
    <dbReference type="NCBI Taxonomy" id="2733690"/>
    <lineage>
        <taxon>Eukaryota</taxon>
        <taxon>Fungi</taxon>
        <taxon>Dikarya</taxon>
        <taxon>Basidiomycota</taxon>
        <taxon>Agaricomycotina</taxon>
        <taxon>Agaricomycetes</taxon>
        <taxon>Agaricomycetidae</taxon>
        <taxon>Agaricales</taxon>
        <taxon>Marasmiineae</taxon>
        <taxon>Mycenaceae</taxon>
        <taxon>Mycena</taxon>
    </lineage>
</organism>
<evidence type="ECO:0000313" key="3">
    <source>
        <dbReference type="Proteomes" id="UP000620124"/>
    </source>
</evidence>
<dbReference type="AlphaFoldDB" id="A0A8H6Z7R2"/>
<comment type="caution">
    <text evidence="2">The sequence shown here is derived from an EMBL/GenBank/DDBJ whole genome shotgun (WGS) entry which is preliminary data.</text>
</comment>
<keyword evidence="3" id="KW-1185">Reference proteome</keyword>
<evidence type="ECO:0000313" key="2">
    <source>
        <dbReference type="EMBL" id="KAF7372322.1"/>
    </source>
</evidence>
<feature type="compositionally biased region" description="Low complexity" evidence="1">
    <location>
        <begin position="130"/>
        <end position="152"/>
    </location>
</feature>
<dbReference type="Proteomes" id="UP000620124">
    <property type="component" value="Unassembled WGS sequence"/>
</dbReference>
<accession>A0A8H6Z7R2</accession>
<dbReference type="OrthoDB" id="3056403at2759"/>
<reference evidence="2" key="1">
    <citation type="submission" date="2020-05" db="EMBL/GenBank/DDBJ databases">
        <title>Mycena genomes resolve the evolution of fungal bioluminescence.</title>
        <authorList>
            <person name="Tsai I.J."/>
        </authorList>
    </citation>
    <scope>NUCLEOTIDE SEQUENCE</scope>
    <source>
        <strain evidence="2">CCC161011</strain>
    </source>
</reference>
<evidence type="ECO:0000256" key="1">
    <source>
        <dbReference type="SAM" id="MobiDB-lite"/>
    </source>
</evidence>
<dbReference type="EMBL" id="JACAZI010000001">
    <property type="protein sequence ID" value="KAF7372322.1"/>
    <property type="molecule type" value="Genomic_DNA"/>
</dbReference>
<sequence length="382" mass="41132">MSQSSSTDRDPPPHPLLSVPNTSSTGENSWDVTQNFVSARSSASVTEPAGSEIGSHSSGEHTTHPSAPTGLKVRVCVDAEEIHYVVHPETGLRFDIEDDPAVPLETLYFAPPRVYLHPNAAGHRRTEFAPLPGRQSRSSPSSPSDLAFSGSAASGPTAESQLDSLLQGLGVTLNTDQRSQFSAIRGMLLTGRDTLLTTTAFVAEQRNALEGNLQAIDKVREEIADKLQELHTRVLSQEQRTEQCLEESLRALRTFGSTEAQLEQLTRSMAAHHTRTSTPIDNLRHELHQALPPQGPRESEEAFHQCGLNTVQRRGGAPTTSAVHFTQGTQFDDVGSISTGPSRPYQRFGGVPMTIHAPSALGTPFAFSVVPATAGAAHDSFH</sequence>
<protein>
    <submittedName>
        <fullName evidence="2">Uncharacterized protein</fullName>
    </submittedName>
</protein>
<feature type="region of interest" description="Disordered" evidence="1">
    <location>
        <begin position="125"/>
        <end position="157"/>
    </location>
</feature>
<name>A0A8H6Z7R2_9AGAR</name>